<evidence type="ECO:0000313" key="2">
    <source>
        <dbReference type="EMBL" id="CDW79904.1"/>
    </source>
</evidence>
<dbReference type="GO" id="GO:0005759">
    <property type="term" value="C:mitochondrial matrix"/>
    <property type="evidence" value="ECO:0007669"/>
    <property type="project" value="InterPro"/>
</dbReference>
<accession>A0A078ACK3</accession>
<evidence type="ECO:0000313" key="3">
    <source>
        <dbReference type="Proteomes" id="UP000039865"/>
    </source>
</evidence>
<feature type="compositionally biased region" description="Basic and acidic residues" evidence="1">
    <location>
        <begin position="352"/>
        <end position="363"/>
    </location>
</feature>
<name>A0A078ACK3_STYLE</name>
<feature type="compositionally biased region" description="Low complexity" evidence="1">
    <location>
        <begin position="340"/>
        <end position="351"/>
    </location>
</feature>
<gene>
    <name evidence="2" type="primary">Contig6044.g6467</name>
    <name evidence="2" type="ORF">STYLEM_8896</name>
</gene>
<reference evidence="2 3" key="1">
    <citation type="submission" date="2014-06" db="EMBL/GenBank/DDBJ databases">
        <authorList>
            <person name="Swart Estienne"/>
        </authorList>
    </citation>
    <scope>NUCLEOTIDE SEQUENCE [LARGE SCALE GENOMIC DNA]</scope>
    <source>
        <strain evidence="2 3">130c</strain>
    </source>
</reference>
<dbReference type="Proteomes" id="UP000039865">
    <property type="component" value="Unassembled WGS sequence"/>
</dbReference>
<sequence>MALKLFQKRLFSRVGPGAKQVLSTQKTKIEDQDADFFHILTKNPQMIYKGIAERRQEREEFNKYRTHSALKKLNHMLLREYCDEKDDYFLHKHITNLICDMGYVISEDSLKSPQDIFHKLIKQTDEFMIVVHYGVRRRLFQRKDSMDKQEERQAEAISNDGFGKFLKKHGLLPPNMVDYDERAEMKAKIEAKKMPGQELIDDQYDRCKFEVSIVNKKNQALVCDLSLRMGEIIIDELFIVKDDADEFVQNHWFDIKNKKTNNKFYSKVHPFKYKYLSENVQVNLTEFFYAIGLRPEIGLCVEYLSWNKEQRLYMRWLKDMYIRLDNELSEFEKKHLNLPSSSSSETEQFSSDSKEIGNPEKELFYTPKIKI</sequence>
<dbReference type="InterPro" id="IPR003428">
    <property type="entry name" value="MAM33"/>
</dbReference>
<dbReference type="AlphaFoldDB" id="A0A078ACK3"/>
<keyword evidence="3" id="KW-1185">Reference proteome</keyword>
<proteinExistence type="predicted"/>
<dbReference type="InterPro" id="IPR036561">
    <property type="entry name" value="MAM33_sf"/>
</dbReference>
<dbReference type="OrthoDB" id="10668002at2759"/>
<organism evidence="2 3">
    <name type="scientific">Stylonychia lemnae</name>
    <name type="common">Ciliate</name>
    <dbReference type="NCBI Taxonomy" id="5949"/>
    <lineage>
        <taxon>Eukaryota</taxon>
        <taxon>Sar</taxon>
        <taxon>Alveolata</taxon>
        <taxon>Ciliophora</taxon>
        <taxon>Intramacronucleata</taxon>
        <taxon>Spirotrichea</taxon>
        <taxon>Stichotrichia</taxon>
        <taxon>Sporadotrichida</taxon>
        <taxon>Oxytrichidae</taxon>
        <taxon>Stylonychinae</taxon>
        <taxon>Stylonychia</taxon>
    </lineage>
</organism>
<protein>
    <submittedName>
        <fullName evidence="2">Mitochondrial glycoprotein</fullName>
    </submittedName>
</protein>
<dbReference type="SUPFAM" id="SSF54529">
    <property type="entry name" value="Mitochondrial glycoprotein MAM33-like"/>
    <property type="match status" value="1"/>
</dbReference>
<feature type="region of interest" description="Disordered" evidence="1">
    <location>
        <begin position="338"/>
        <end position="371"/>
    </location>
</feature>
<dbReference type="EMBL" id="CCKQ01008449">
    <property type="protein sequence ID" value="CDW79904.1"/>
    <property type="molecule type" value="Genomic_DNA"/>
</dbReference>
<dbReference type="Gene3D" id="3.10.280.10">
    <property type="entry name" value="Mitochondrial glycoprotein"/>
    <property type="match status" value="1"/>
</dbReference>
<dbReference type="InParanoid" id="A0A078ACK3"/>
<dbReference type="Pfam" id="PF02330">
    <property type="entry name" value="MAM33"/>
    <property type="match status" value="1"/>
</dbReference>
<evidence type="ECO:0000256" key="1">
    <source>
        <dbReference type="SAM" id="MobiDB-lite"/>
    </source>
</evidence>